<proteinExistence type="predicted"/>
<evidence type="ECO:0000256" key="1">
    <source>
        <dbReference type="SAM" id="SignalP"/>
    </source>
</evidence>
<name>A0A2P2M4E8_RHIMU</name>
<feature type="chain" id="PRO_5015123649" evidence="1">
    <location>
        <begin position="21"/>
        <end position="72"/>
    </location>
</feature>
<dbReference type="EMBL" id="GGEC01044623">
    <property type="protein sequence ID" value="MBX25107.1"/>
    <property type="molecule type" value="Transcribed_RNA"/>
</dbReference>
<sequence length="72" mass="7828">MHKGLSILLVSFFSLPKSMLISLVPLHLLSTDFSGADDTSDDSLLSSADLPITTGLPPEFSFCLFSKRLIRS</sequence>
<keyword evidence="1" id="KW-0732">Signal</keyword>
<dbReference type="AlphaFoldDB" id="A0A2P2M4E8"/>
<reference evidence="2" key="1">
    <citation type="submission" date="2018-02" db="EMBL/GenBank/DDBJ databases">
        <title>Rhizophora mucronata_Transcriptome.</title>
        <authorList>
            <person name="Meera S.P."/>
            <person name="Sreeshan A."/>
            <person name="Augustine A."/>
        </authorList>
    </citation>
    <scope>NUCLEOTIDE SEQUENCE</scope>
    <source>
        <tissue evidence="2">Leaf</tissue>
    </source>
</reference>
<organism evidence="2">
    <name type="scientific">Rhizophora mucronata</name>
    <name type="common">Asiatic mangrove</name>
    <dbReference type="NCBI Taxonomy" id="61149"/>
    <lineage>
        <taxon>Eukaryota</taxon>
        <taxon>Viridiplantae</taxon>
        <taxon>Streptophyta</taxon>
        <taxon>Embryophyta</taxon>
        <taxon>Tracheophyta</taxon>
        <taxon>Spermatophyta</taxon>
        <taxon>Magnoliopsida</taxon>
        <taxon>eudicotyledons</taxon>
        <taxon>Gunneridae</taxon>
        <taxon>Pentapetalae</taxon>
        <taxon>rosids</taxon>
        <taxon>fabids</taxon>
        <taxon>Malpighiales</taxon>
        <taxon>Rhizophoraceae</taxon>
        <taxon>Rhizophora</taxon>
    </lineage>
</organism>
<feature type="signal peptide" evidence="1">
    <location>
        <begin position="1"/>
        <end position="20"/>
    </location>
</feature>
<evidence type="ECO:0000313" key="2">
    <source>
        <dbReference type="EMBL" id="MBX25107.1"/>
    </source>
</evidence>
<protein>
    <submittedName>
        <fullName evidence="2">Uncharacterized protein LOC105631354 isoform X2</fullName>
    </submittedName>
</protein>
<accession>A0A2P2M4E8</accession>